<dbReference type="CDD" id="cd09272">
    <property type="entry name" value="RNase_HI_RT_Ty1"/>
    <property type="match status" value="1"/>
</dbReference>
<evidence type="ECO:0000313" key="2">
    <source>
        <dbReference type="Proteomes" id="UP000031192"/>
    </source>
</evidence>
<protein>
    <submittedName>
        <fullName evidence="1">Polyprotein</fullName>
    </submittedName>
</protein>
<dbReference type="EMBL" id="AZNH01000085">
    <property type="protein sequence ID" value="KID82484.1"/>
    <property type="molecule type" value="Genomic_DNA"/>
</dbReference>
<gene>
    <name evidence="1" type="ORF">MGU_10198</name>
</gene>
<comment type="caution">
    <text evidence="1">The sequence shown here is derived from an EMBL/GenBank/DDBJ whole genome shotgun (WGS) entry which is preliminary data.</text>
</comment>
<accession>A0A0B4HSN2</accession>
<reference evidence="1 2" key="1">
    <citation type="journal article" date="2014" name="Proc. Natl. Acad. Sci. U.S.A.">
        <title>Trajectory and genomic determinants of fungal-pathogen speciation and host adaptation.</title>
        <authorList>
            <person name="Hu X."/>
            <person name="Xiao G."/>
            <person name="Zheng P."/>
            <person name="Shang Y."/>
            <person name="Su Y."/>
            <person name="Zhang X."/>
            <person name="Liu X."/>
            <person name="Zhan S."/>
            <person name="St Leger R.J."/>
            <person name="Wang C."/>
        </authorList>
    </citation>
    <scope>NUCLEOTIDE SEQUENCE [LARGE SCALE GENOMIC DNA]</scope>
    <source>
        <strain evidence="1 2">ARSEF 977</strain>
    </source>
</reference>
<dbReference type="HOGENOM" id="CLU_001650_6_1_1"/>
<evidence type="ECO:0000313" key="1">
    <source>
        <dbReference type="EMBL" id="KID82484.1"/>
    </source>
</evidence>
<keyword evidence="2" id="KW-1185">Reference proteome</keyword>
<sequence>MFVSRLLKEIGICLDSKTIQIQCDNQQIIKLVIKEVGLLQTKLRHVNIHDHWIRQETEKGTISVNYVPTGEMVADGLTKALSSQPFKVFIDRLGLVDIEGKLRQRTLEEMDTEALQERLELLEL</sequence>
<dbReference type="Proteomes" id="UP000031192">
    <property type="component" value="Unassembled WGS sequence"/>
</dbReference>
<dbReference type="AlphaFoldDB" id="A0A0B4HSN2"/>
<organism evidence="1 2">
    <name type="scientific">Metarhizium guizhouense (strain ARSEF 977)</name>
    <dbReference type="NCBI Taxonomy" id="1276136"/>
    <lineage>
        <taxon>Eukaryota</taxon>
        <taxon>Fungi</taxon>
        <taxon>Dikarya</taxon>
        <taxon>Ascomycota</taxon>
        <taxon>Pezizomycotina</taxon>
        <taxon>Sordariomycetes</taxon>
        <taxon>Hypocreomycetidae</taxon>
        <taxon>Hypocreales</taxon>
        <taxon>Clavicipitaceae</taxon>
        <taxon>Metarhizium</taxon>
    </lineage>
</organism>
<proteinExistence type="predicted"/>
<name>A0A0B4HSN2_METGA</name>